<dbReference type="FunFam" id="3.40.47.10:FF:000028">
    <property type="entry name" value="3-ketoacyl-CoA synthase"/>
    <property type="match status" value="1"/>
</dbReference>
<feature type="transmembrane region" description="Helical" evidence="10">
    <location>
        <begin position="63"/>
        <end position="82"/>
    </location>
</feature>
<comment type="catalytic activity">
    <reaction evidence="8">
        <text>a very-long-chain acyl-CoA + malonyl-CoA + H(+) = a very-long-chain 3-oxoacyl-CoA + CO2 + CoA</text>
        <dbReference type="Rhea" id="RHEA:32727"/>
        <dbReference type="ChEBI" id="CHEBI:15378"/>
        <dbReference type="ChEBI" id="CHEBI:16526"/>
        <dbReference type="ChEBI" id="CHEBI:57287"/>
        <dbReference type="ChEBI" id="CHEBI:57384"/>
        <dbReference type="ChEBI" id="CHEBI:90725"/>
        <dbReference type="ChEBI" id="CHEBI:90736"/>
        <dbReference type="EC" id="2.3.1.199"/>
    </reaction>
</comment>
<dbReference type="Proteomes" id="UP000054558">
    <property type="component" value="Unassembled WGS sequence"/>
</dbReference>
<comment type="subcellular location">
    <subcellularLocation>
        <location evidence="1">Membrane</location>
    </subcellularLocation>
</comment>
<dbReference type="InterPro" id="IPR013747">
    <property type="entry name" value="ACP_syn_III_C"/>
</dbReference>
<evidence type="ECO:0000259" key="11">
    <source>
        <dbReference type="Pfam" id="PF08392"/>
    </source>
</evidence>
<evidence type="ECO:0000256" key="1">
    <source>
        <dbReference type="ARBA" id="ARBA00004370"/>
    </source>
</evidence>
<evidence type="ECO:0000256" key="6">
    <source>
        <dbReference type="ARBA" id="ARBA00022989"/>
    </source>
</evidence>
<protein>
    <recommendedName>
        <fullName evidence="9">3-ketoacyl-CoA synthase</fullName>
        <ecNumber evidence="9">2.3.1.-</ecNumber>
    </recommendedName>
</protein>
<evidence type="ECO:0000259" key="12">
    <source>
        <dbReference type="Pfam" id="PF08541"/>
    </source>
</evidence>
<dbReference type="Pfam" id="PF08541">
    <property type="entry name" value="ACP_syn_III_C"/>
    <property type="match status" value="1"/>
</dbReference>
<dbReference type="GO" id="GO:0006633">
    <property type="term" value="P:fatty acid biosynthetic process"/>
    <property type="evidence" value="ECO:0007669"/>
    <property type="project" value="UniProtKB-UniPathway"/>
</dbReference>
<dbReference type="Pfam" id="PF08392">
    <property type="entry name" value="FAE1_CUT1_RppA"/>
    <property type="match status" value="1"/>
</dbReference>
<dbReference type="PANTHER" id="PTHR31561">
    <property type="entry name" value="3-KETOACYL-COA SYNTHASE"/>
    <property type="match status" value="1"/>
</dbReference>
<organism evidence="13 14">
    <name type="scientific">Klebsormidium nitens</name>
    <name type="common">Green alga</name>
    <name type="synonym">Ulothrix nitens</name>
    <dbReference type="NCBI Taxonomy" id="105231"/>
    <lineage>
        <taxon>Eukaryota</taxon>
        <taxon>Viridiplantae</taxon>
        <taxon>Streptophyta</taxon>
        <taxon>Klebsormidiophyceae</taxon>
        <taxon>Klebsormidiales</taxon>
        <taxon>Klebsormidiaceae</taxon>
        <taxon>Klebsormidium</taxon>
    </lineage>
</organism>
<dbReference type="OrthoDB" id="329835at2759"/>
<dbReference type="UniPathway" id="UPA00094"/>
<keyword evidence="6 10" id="KW-1133">Transmembrane helix</keyword>
<evidence type="ECO:0000256" key="3">
    <source>
        <dbReference type="ARBA" id="ARBA00005531"/>
    </source>
</evidence>
<dbReference type="STRING" id="105231.A0A1Y1HZ61"/>
<keyword evidence="7 10" id="KW-0472">Membrane</keyword>
<feature type="domain" description="Beta-ketoacyl-[acyl-carrier-protein] synthase III C-terminal" evidence="12">
    <location>
        <begin position="428"/>
        <end position="508"/>
    </location>
</feature>
<dbReference type="InterPro" id="IPR013601">
    <property type="entry name" value="FAE1_typ3_polyketide_synth"/>
</dbReference>
<dbReference type="EMBL" id="DF237118">
    <property type="protein sequence ID" value="GAQ83935.1"/>
    <property type="molecule type" value="Genomic_DNA"/>
</dbReference>
<dbReference type="PIRSF" id="PIRSF036417">
    <property type="entry name" value="3-ktacl-CoA_syn"/>
    <property type="match status" value="1"/>
</dbReference>
<reference evidence="13 14" key="1">
    <citation type="journal article" date="2014" name="Nat. Commun.">
        <title>Klebsormidium flaccidum genome reveals primary factors for plant terrestrial adaptation.</title>
        <authorList>
            <person name="Hori K."/>
            <person name="Maruyama F."/>
            <person name="Fujisawa T."/>
            <person name="Togashi T."/>
            <person name="Yamamoto N."/>
            <person name="Seo M."/>
            <person name="Sato S."/>
            <person name="Yamada T."/>
            <person name="Mori H."/>
            <person name="Tajima N."/>
            <person name="Moriyama T."/>
            <person name="Ikeuchi M."/>
            <person name="Watanabe M."/>
            <person name="Wada H."/>
            <person name="Kobayashi K."/>
            <person name="Saito M."/>
            <person name="Masuda T."/>
            <person name="Sasaki-Sekimoto Y."/>
            <person name="Mashiguchi K."/>
            <person name="Awai K."/>
            <person name="Shimojima M."/>
            <person name="Masuda S."/>
            <person name="Iwai M."/>
            <person name="Nobusawa T."/>
            <person name="Narise T."/>
            <person name="Kondo S."/>
            <person name="Saito H."/>
            <person name="Sato R."/>
            <person name="Murakawa M."/>
            <person name="Ihara Y."/>
            <person name="Oshima-Yamada Y."/>
            <person name="Ohtaka K."/>
            <person name="Satoh M."/>
            <person name="Sonobe K."/>
            <person name="Ishii M."/>
            <person name="Ohtani R."/>
            <person name="Kanamori-Sato M."/>
            <person name="Honoki R."/>
            <person name="Miyazaki D."/>
            <person name="Mochizuki H."/>
            <person name="Umetsu J."/>
            <person name="Higashi K."/>
            <person name="Shibata D."/>
            <person name="Kamiya Y."/>
            <person name="Sato N."/>
            <person name="Nakamura Y."/>
            <person name="Tabata S."/>
            <person name="Ida S."/>
            <person name="Kurokawa K."/>
            <person name="Ohta H."/>
        </authorList>
    </citation>
    <scope>NUCLEOTIDE SEQUENCE [LARGE SCALE GENOMIC DNA]</scope>
    <source>
        <strain evidence="13 14">NIES-2285</strain>
    </source>
</reference>
<gene>
    <name evidence="13" type="ORF">KFL_001690130</name>
</gene>
<keyword evidence="9" id="KW-0012">Acyltransferase</keyword>
<dbReference type="InterPro" id="IPR016039">
    <property type="entry name" value="Thiolase-like"/>
</dbReference>
<dbReference type="EC" id="2.3.1.-" evidence="9"/>
<keyword evidence="4 9" id="KW-0808">Transferase</keyword>
<evidence type="ECO:0000256" key="4">
    <source>
        <dbReference type="ARBA" id="ARBA00022679"/>
    </source>
</evidence>
<comment type="pathway">
    <text evidence="2 9">Lipid metabolism; fatty acid biosynthesis.</text>
</comment>
<feature type="transmembrane region" description="Helical" evidence="10">
    <location>
        <begin position="103"/>
        <end position="124"/>
    </location>
</feature>
<dbReference type="AlphaFoldDB" id="A0A1Y1HZ61"/>
<proteinExistence type="inferred from homology"/>
<evidence type="ECO:0000256" key="10">
    <source>
        <dbReference type="SAM" id="Phobius"/>
    </source>
</evidence>
<evidence type="ECO:0000256" key="7">
    <source>
        <dbReference type="ARBA" id="ARBA00023136"/>
    </source>
</evidence>
<dbReference type="SUPFAM" id="SSF53901">
    <property type="entry name" value="Thiolase-like"/>
    <property type="match status" value="2"/>
</dbReference>
<evidence type="ECO:0000313" key="14">
    <source>
        <dbReference type="Proteomes" id="UP000054558"/>
    </source>
</evidence>
<evidence type="ECO:0000256" key="5">
    <source>
        <dbReference type="ARBA" id="ARBA00022692"/>
    </source>
</evidence>
<accession>A0A1Y1HZ61</accession>
<evidence type="ECO:0000256" key="8">
    <source>
        <dbReference type="ARBA" id="ARBA00047375"/>
    </source>
</evidence>
<evidence type="ECO:0000313" key="13">
    <source>
        <dbReference type="EMBL" id="GAQ83935.1"/>
    </source>
</evidence>
<comment type="similarity">
    <text evidence="3 9">Belongs to the thiolase-like superfamily. Chalcone/stilbene synthases family.</text>
</comment>
<evidence type="ECO:0000256" key="2">
    <source>
        <dbReference type="ARBA" id="ARBA00005194"/>
    </source>
</evidence>
<evidence type="ECO:0000256" key="9">
    <source>
        <dbReference type="PIRNR" id="PIRNR036417"/>
    </source>
</evidence>
<dbReference type="GO" id="GO:0009922">
    <property type="term" value="F:fatty acid elongase activity"/>
    <property type="evidence" value="ECO:0007669"/>
    <property type="project" value="UniProtKB-EC"/>
</dbReference>
<dbReference type="Gene3D" id="3.40.47.10">
    <property type="match status" value="1"/>
</dbReference>
<dbReference type="InterPro" id="IPR012392">
    <property type="entry name" value="3-ktacl-CoA_syn"/>
</dbReference>
<feature type="domain" description="FAE" evidence="11">
    <location>
        <begin position="123"/>
        <end position="411"/>
    </location>
</feature>
<dbReference type="GO" id="GO:0016020">
    <property type="term" value="C:membrane"/>
    <property type="evidence" value="ECO:0007669"/>
    <property type="project" value="UniProtKB-SubCell"/>
</dbReference>
<keyword evidence="14" id="KW-1185">Reference proteome</keyword>
<dbReference type="OMA" id="DIWEHLQ"/>
<name>A0A1Y1HZ61_KLENI</name>
<dbReference type="CDD" id="cd00831">
    <property type="entry name" value="CHS_like"/>
    <property type="match status" value="1"/>
</dbReference>
<feature type="transmembrane region" description="Helical" evidence="10">
    <location>
        <begin position="389"/>
        <end position="408"/>
    </location>
</feature>
<sequence>MVATRSQYQAVANGDPAMANGDGGKPAAHADLETPETPVNIPIHRRIPDYLQSVNLSHVRRGYHLLITHAVTLLVLPLFLSVGVEVLRMRPADILQLWEHLQFNLVSVVVCSAAIVFGATVYFLSRARPVYLVEFACCQPEMDHEVDRDYFISGTKWAFAGNEKAIDFQSKIIWRSGLGDSTFLPKAVRNRPPNPTMDMARREAEEVMFSTLENLFAKTGVKPKEVDILIVNCSLFNPTPSLSAMIVNHFKMRGNVKTYNLGGMGCSAGVISIDLARDLLQVHRNSLAVVVSTENITQNWYFGNDRSMMIPNCLFRMGGAAMLLSNRARDGWRAKYELLHTVRTNKAADDRCYNCVFQKEDEAGKVGVSLSKDLMAIAGETLKANITTLGPLVLPLSEQILFFVVLVARKLFKMKMKPYIPDFKLAFEHFCIHAGGRGVIDEMEKNLQLREYHTEPSRMTLYKWGNTSSSSIWYELAYSEYAGRVRRGDRIWQIAFGSGFKCNSAVWRALRTIQSPPDSVWIGTQKPAVFPS</sequence>
<keyword evidence="5 10" id="KW-0812">Transmembrane</keyword>